<dbReference type="InterPro" id="IPR006143">
    <property type="entry name" value="RND_pump_MFP"/>
</dbReference>
<organism evidence="5 6">
    <name type="scientific">Comamonas guangdongensis</name>
    <dbReference type="NCBI Taxonomy" id="510515"/>
    <lineage>
        <taxon>Bacteria</taxon>
        <taxon>Pseudomonadati</taxon>
        <taxon>Pseudomonadota</taxon>
        <taxon>Betaproteobacteria</taxon>
        <taxon>Burkholderiales</taxon>
        <taxon>Comamonadaceae</taxon>
        <taxon>Comamonas</taxon>
    </lineage>
</organism>
<dbReference type="PANTHER" id="PTHR30097">
    <property type="entry name" value="CATION EFFLUX SYSTEM PROTEIN CUSB"/>
    <property type="match status" value="1"/>
</dbReference>
<dbReference type="PANTHER" id="PTHR30097:SF16">
    <property type="entry name" value="CATION EFFLUX SYSTEM (CZCB-LIKE)"/>
    <property type="match status" value="1"/>
</dbReference>
<dbReference type="RefSeq" id="WP_369339638.1">
    <property type="nucleotide sequence ID" value="NZ_JBFYGN010000021.1"/>
</dbReference>
<dbReference type="SUPFAM" id="SSF111369">
    <property type="entry name" value="HlyD-like secretion proteins"/>
    <property type="match status" value="1"/>
</dbReference>
<evidence type="ECO:0000313" key="6">
    <source>
        <dbReference type="Proteomes" id="UP001561046"/>
    </source>
</evidence>
<gene>
    <name evidence="5" type="ORF">AB6724_16620</name>
</gene>
<dbReference type="InterPro" id="IPR058792">
    <property type="entry name" value="Beta-barrel_RND_2"/>
</dbReference>
<dbReference type="Pfam" id="PF25973">
    <property type="entry name" value="BSH_CzcB"/>
    <property type="match status" value="1"/>
</dbReference>
<dbReference type="Proteomes" id="UP001561046">
    <property type="component" value="Unassembled WGS sequence"/>
</dbReference>
<protein>
    <submittedName>
        <fullName evidence="5">Efflux RND transporter periplasmic adaptor subunit</fullName>
    </submittedName>
</protein>
<comment type="similarity">
    <text evidence="1">Belongs to the membrane fusion protein (MFP) (TC 8.A.1) family.</text>
</comment>
<dbReference type="InterPro" id="IPR058647">
    <property type="entry name" value="BSH_CzcB-like"/>
</dbReference>
<dbReference type="Gene3D" id="2.40.50.100">
    <property type="match status" value="1"/>
</dbReference>
<evidence type="ECO:0000259" key="3">
    <source>
        <dbReference type="Pfam" id="PF25954"/>
    </source>
</evidence>
<dbReference type="NCBIfam" id="TIGR01730">
    <property type="entry name" value="RND_mfp"/>
    <property type="match status" value="1"/>
</dbReference>
<keyword evidence="6" id="KW-1185">Reference proteome</keyword>
<evidence type="ECO:0000313" key="5">
    <source>
        <dbReference type="EMBL" id="MEX8194458.1"/>
    </source>
</evidence>
<evidence type="ECO:0000259" key="4">
    <source>
        <dbReference type="Pfam" id="PF25973"/>
    </source>
</evidence>
<feature type="domain" description="CusB-like beta-barrel" evidence="3">
    <location>
        <begin position="251"/>
        <end position="326"/>
    </location>
</feature>
<sequence length="408" mass="43946">MSAPVPQSISPKKRTTIIAAVALACVALVGGIIYAGSHNAQAEETPVESISGKVDKGMVRIQPDQLASFDVGHPETHAFTNVRHSIGAIDFNQDRTSKVFSPYQGRVSQVLVKAGDDVKAGQVLYTVAVPDMAQAASTLISASATLHNANETLRRAETLAKDNSIPQKEYLQAQADQQSAKAAYDAARQNLRLFDLSEADVSRIERDRKIGLEFAVKSPIAGRVTQRAAQPGQLVQPGTDPAPMVISDMRTLWMVASVPESEFSQYRLGQPVQVHVSAWPGKSFEGKVSYVGDSVDADSRRFVVRAEVADPEHVLRPQMTADFNITVAAAEDSLAVPAQAVVREGSGRDVVWLAMGKDAKGPLFTKATVVRGKTADGWVQIQQGLNSSQLIARRNALFLSSLYETEAQ</sequence>
<dbReference type="Gene3D" id="1.10.287.470">
    <property type="entry name" value="Helix hairpin bin"/>
    <property type="match status" value="1"/>
</dbReference>
<comment type="caution">
    <text evidence="5">The sequence shown here is derived from an EMBL/GenBank/DDBJ whole genome shotgun (WGS) entry which is preliminary data.</text>
</comment>
<dbReference type="Pfam" id="PF25954">
    <property type="entry name" value="Beta-barrel_RND_2"/>
    <property type="match status" value="1"/>
</dbReference>
<evidence type="ECO:0000256" key="1">
    <source>
        <dbReference type="ARBA" id="ARBA00009477"/>
    </source>
</evidence>
<accession>A0ABV3ZY86</accession>
<keyword evidence="2" id="KW-0813">Transport</keyword>
<dbReference type="EMBL" id="JBFYGN010000021">
    <property type="protein sequence ID" value="MEX8194458.1"/>
    <property type="molecule type" value="Genomic_DNA"/>
</dbReference>
<reference evidence="5 6" key="1">
    <citation type="journal article" date="2013" name="Int. J. Syst. Evol. Microbiol.">
        <title>Comamonas guangdongensis sp. nov., isolated from subterranean forest sediment, and emended description of the genus Comamonas.</title>
        <authorList>
            <person name="Zhang J."/>
            <person name="Wang Y."/>
            <person name="Zhou S."/>
            <person name="Wu C."/>
            <person name="He J."/>
            <person name="Li F."/>
        </authorList>
    </citation>
    <scope>NUCLEOTIDE SEQUENCE [LARGE SCALE GENOMIC DNA]</scope>
    <source>
        <strain evidence="5 6">CCTCC AB2011133</strain>
    </source>
</reference>
<name>A0ABV3ZY86_9BURK</name>
<evidence type="ECO:0000256" key="2">
    <source>
        <dbReference type="ARBA" id="ARBA00022448"/>
    </source>
</evidence>
<dbReference type="Gene3D" id="2.40.30.170">
    <property type="match status" value="1"/>
</dbReference>
<feature type="domain" description="CzcB-like barrel-sandwich hybrid" evidence="4">
    <location>
        <begin position="95"/>
        <end position="238"/>
    </location>
</feature>
<proteinExistence type="inferred from homology"/>
<dbReference type="InterPro" id="IPR051909">
    <property type="entry name" value="MFP_Cation_Efflux"/>
</dbReference>
<dbReference type="Gene3D" id="2.40.420.20">
    <property type="match status" value="1"/>
</dbReference>